<dbReference type="Proteomes" id="UP001206925">
    <property type="component" value="Unassembled WGS sequence"/>
</dbReference>
<protein>
    <submittedName>
        <fullName evidence="1">Uncharacterized protein</fullName>
    </submittedName>
</protein>
<comment type="caution">
    <text evidence="1">The sequence shown here is derived from an EMBL/GenBank/DDBJ whole genome shotgun (WGS) entry which is preliminary data.</text>
</comment>
<accession>A0AAD5G291</accession>
<reference evidence="1" key="1">
    <citation type="submission" date="2022-06" db="EMBL/GenBank/DDBJ databases">
        <title>Uncovering the hologenomic basis of an extraordinary plant invasion.</title>
        <authorList>
            <person name="Bieker V.C."/>
            <person name="Martin M.D."/>
            <person name="Gilbert T."/>
            <person name="Hodgins K."/>
            <person name="Battlay P."/>
            <person name="Petersen B."/>
            <person name="Wilson J."/>
        </authorList>
    </citation>
    <scope>NUCLEOTIDE SEQUENCE</scope>
    <source>
        <strain evidence="1">AA19_3_7</strain>
        <tissue evidence="1">Leaf</tissue>
    </source>
</reference>
<organism evidence="1 2">
    <name type="scientific">Ambrosia artemisiifolia</name>
    <name type="common">Common ragweed</name>
    <dbReference type="NCBI Taxonomy" id="4212"/>
    <lineage>
        <taxon>Eukaryota</taxon>
        <taxon>Viridiplantae</taxon>
        <taxon>Streptophyta</taxon>
        <taxon>Embryophyta</taxon>
        <taxon>Tracheophyta</taxon>
        <taxon>Spermatophyta</taxon>
        <taxon>Magnoliopsida</taxon>
        <taxon>eudicotyledons</taxon>
        <taxon>Gunneridae</taxon>
        <taxon>Pentapetalae</taxon>
        <taxon>asterids</taxon>
        <taxon>campanulids</taxon>
        <taxon>Asterales</taxon>
        <taxon>Asteraceae</taxon>
        <taxon>Asteroideae</taxon>
        <taxon>Heliantheae alliance</taxon>
        <taxon>Heliantheae</taxon>
        <taxon>Ambrosia</taxon>
    </lineage>
</organism>
<keyword evidence="2" id="KW-1185">Reference proteome</keyword>
<dbReference type="AlphaFoldDB" id="A0AAD5G291"/>
<sequence length="23" mass="2595">MDLEEAVAIVVARKVRMKTGLKH</sequence>
<gene>
    <name evidence="1" type="ORF">M8C21_009707</name>
</gene>
<name>A0AAD5G291_AMBAR</name>
<evidence type="ECO:0000313" key="2">
    <source>
        <dbReference type="Proteomes" id="UP001206925"/>
    </source>
</evidence>
<dbReference type="EMBL" id="JAMZMK010011937">
    <property type="protein sequence ID" value="KAI7725442.1"/>
    <property type="molecule type" value="Genomic_DNA"/>
</dbReference>
<evidence type="ECO:0000313" key="1">
    <source>
        <dbReference type="EMBL" id="KAI7725442.1"/>
    </source>
</evidence>
<proteinExistence type="predicted"/>
<feature type="non-terminal residue" evidence="1">
    <location>
        <position position="23"/>
    </location>
</feature>